<keyword evidence="2" id="KW-1185">Reference proteome</keyword>
<evidence type="ECO:0000313" key="1">
    <source>
        <dbReference type="EMBL" id="KAJ6680672.1"/>
    </source>
</evidence>
<gene>
    <name evidence="1" type="ORF">OIU79_020215</name>
</gene>
<reference evidence="1" key="2">
    <citation type="journal article" date="2023" name="Int. J. Mol. Sci.">
        <title>De Novo Assembly and Annotation of 11 Diverse Shrub Willow (Salix) Genomes Reveals Novel Gene Organization in Sex-Linked Regions.</title>
        <authorList>
            <person name="Hyden B."/>
            <person name="Feng K."/>
            <person name="Yates T.B."/>
            <person name="Jawdy S."/>
            <person name="Cereghino C."/>
            <person name="Smart L.B."/>
            <person name="Muchero W."/>
        </authorList>
    </citation>
    <scope>NUCLEOTIDE SEQUENCE</scope>
    <source>
        <tissue evidence="1">Shoot tip</tissue>
    </source>
</reference>
<protein>
    <submittedName>
        <fullName evidence="1">Uncharacterized protein</fullName>
    </submittedName>
</protein>
<evidence type="ECO:0000313" key="2">
    <source>
        <dbReference type="Proteomes" id="UP001151532"/>
    </source>
</evidence>
<dbReference type="AlphaFoldDB" id="A0A9Q0SKE6"/>
<reference evidence="1" key="1">
    <citation type="submission" date="2022-11" db="EMBL/GenBank/DDBJ databases">
        <authorList>
            <person name="Hyden B.L."/>
            <person name="Feng K."/>
            <person name="Yates T."/>
            <person name="Jawdy S."/>
            <person name="Smart L.B."/>
            <person name="Muchero W."/>
        </authorList>
    </citation>
    <scope>NUCLEOTIDE SEQUENCE</scope>
    <source>
        <tissue evidence="1">Shoot tip</tissue>
    </source>
</reference>
<sequence>MIAEIQKNISVQKVMSPGCLEYQQVQMAKRDDDGNQWNHR</sequence>
<organism evidence="1 2">
    <name type="scientific">Salix purpurea</name>
    <name type="common">Purple osier willow</name>
    <dbReference type="NCBI Taxonomy" id="77065"/>
    <lineage>
        <taxon>Eukaryota</taxon>
        <taxon>Viridiplantae</taxon>
        <taxon>Streptophyta</taxon>
        <taxon>Embryophyta</taxon>
        <taxon>Tracheophyta</taxon>
        <taxon>Spermatophyta</taxon>
        <taxon>Magnoliopsida</taxon>
        <taxon>eudicotyledons</taxon>
        <taxon>Gunneridae</taxon>
        <taxon>Pentapetalae</taxon>
        <taxon>rosids</taxon>
        <taxon>fabids</taxon>
        <taxon>Malpighiales</taxon>
        <taxon>Salicaceae</taxon>
        <taxon>Saliceae</taxon>
        <taxon>Salix</taxon>
    </lineage>
</organism>
<accession>A0A9Q0SKE6</accession>
<comment type="caution">
    <text evidence="1">The sequence shown here is derived from an EMBL/GenBank/DDBJ whole genome shotgun (WGS) entry which is preliminary data.</text>
</comment>
<proteinExistence type="predicted"/>
<dbReference type="Proteomes" id="UP001151532">
    <property type="component" value="Chromosome 14"/>
</dbReference>
<dbReference type="EMBL" id="JAPFFK010000020">
    <property type="protein sequence ID" value="KAJ6680672.1"/>
    <property type="molecule type" value="Genomic_DNA"/>
</dbReference>
<name>A0A9Q0SKE6_SALPP</name>